<proteinExistence type="predicted"/>
<name>A0A0F9GTW9_9ZZZZ</name>
<protein>
    <submittedName>
        <fullName evidence="1">Uncharacterized protein</fullName>
    </submittedName>
</protein>
<sequence>VSADKENANYPASNVIDAHPQNVWESIGNTGVLRCAVGGGADTLAIHNTNAESITVTVRALGGIDWQPGSEIDWGSELDWQTDAGDPATTVYDLNAKGVGRLWGAYTLEANPHVLEIEFTAASGTIVEAGVVDIGVGNPFLDPLQGVAQGLKHSYIIKEFNNAAVDIIVRTVVRTFGFTMTEDRDPDFNTFMDDIMQVWGPRPLSWRLCDGALTDWEWIVYGRCDPLPSGRHSLPTHSNIDVNIIEVT</sequence>
<comment type="caution">
    <text evidence="1">The sequence shown here is derived from an EMBL/GenBank/DDBJ whole genome shotgun (WGS) entry which is preliminary data.</text>
</comment>
<dbReference type="EMBL" id="LAZR01019005">
    <property type="protein sequence ID" value="KKL94131.1"/>
    <property type="molecule type" value="Genomic_DNA"/>
</dbReference>
<organism evidence="1">
    <name type="scientific">marine sediment metagenome</name>
    <dbReference type="NCBI Taxonomy" id="412755"/>
    <lineage>
        <taxon>unclassified sequences</taxon>
        <taxon>metagenomes</taxon>
        <taxon>ecological metagenomes</taxon>
    </lineage>
</organism>
<feature type="non-terminal residue" evidence="1">
    <location>
        <position position="1"/>
    </location>
</feature>
<gene>
    <name evidence="1" type="ORF">LCGC14_1867770</name>
</gene>
<reference evidence="1" key="1">
    <citation type="journal article" date="2015" name="Nature">
        <title>Complex archaea that bridge the gap between prokaryotes and eukaryotes.</title>
        <authorList>
            <person name="Spang A."/>
            <person name="Saw J.H."/>
            <person name="Jorgensen S.L."/>
            <person name="Zaremba-Niedzwiedzka K."/>
            <person name="Martijn J."/>
            <person name="Lind A.E."/>
            <person name="van Eijk R."/>
            <person name="Schleper C."/>
            <person name="Guy L."/>
            <person name="Ettema T.J."/>
        </authorList>
    </citation>
    <scope>NUCLEOTIDE SEQUENCE</scope>
</reference>
<accession>A0A0F9GTW9</accession>
<dbReference type="AlphaFoldDB" id="A0A0F9GTW9"/>
<evidence type="ECO:0000313" key="1">
    <source>
        <dbReference type="EMBL" id="KKL94131.1"/>
    </source>
</evidence>